<reference evidence="9 10" key="1">
    <citation type="journal article" date="2018" name="J. Invertebr. Pathol.">
        <title>New genotyping method for the causative agent of crayfish plague (Aphanomyces astaci) based on whole genome data.</title>
        <authorList>
            <person name="Minardi D."/>
            <person name="Studholme D.J."/>
            <person name="van der Giezen M."/>
            <person name="Pretto T."/>
            <person name="Oidtmann B."/>
        </authorList>
    </citation>
    <scope>NUCLEOTIDE SEQUENCE [LARGE SCALE GENOMIC DNA]</scope>
    <source>
        <strain evidence="9 10">KB13</strain>
    </source>
</reference>
<feature type="transmembrane region" description="Helical" evidence="7">
    <location>
        <begin position="616"/>
        <end position="637"/>
    </location>
</feature>
<feature type="transmembrane region" description="Helical" evidence="7">
    <location>
        <begin position="885"/>
        <end position="904"/>
    </location>
</feature>
<comment type="subcellular location">
    <subcellularLocation>
        <location evidence="1">Cell membrane</location>
        <topology evidence="1">Multi-pass membrane protein</topology>
    </subcellularLocation>
</comment>
<dbReference type="InterPro" id="IPR002293">
    <property type="entry name" value="AA/rel_permease1"/>
</dbReference>
<organism evidence="9 10">
    <name type="scientific">Aphanomyces astaci</name>
    <name type="common">Crayfish plague agent</name>
    <dbReference type="NCBI Taxonomy" id="112090"/>
    <lineage>
        <taxon>Eukaryota</taxon>
        <taxon>Sar</taxon>
        <taxon>Stramenopiles</taxon>
        <taxon>Oomycota</taxon>
        <taxon>Saprolegniomycetes</taxon>
        <taxon>Saprolegniales</taxon>
        <taxon>Verrucalvaceae</taxon>
        <taxon>Aphanomyces</taxon>
    </lineage>
</organism>
<dbReference type="Pfam" id="PF13520">
    <property type="entry name" value="AA_permease_2"/>
    <property type="match status" value="1"/>
</dbReference>
<feature type="transmembrane region" description="Helical" evidence="7">
    <location>
        <begin position="370"/>
        <end position="393"/>
    </location>
</feature>
<feature type="transmembrane region" description="Helical" evidence="7">
    <location>
        <begin position="487"/>
        <end position="505"/>
    </location>
</feature>
<evidence type="ECO:0000256" key="1">
    <source>
        <dbReference type="ARBA" id="ARBA00004651"/>
    </source>
</evidence>
<evidence type="ECO:0000256" key="5">
    <source>
        <dbReference type="ARBA" id="ARBA00023136"/>
    </source>
</evidence>
<feature type="region of interest" description="Disordered" evidence="6">
    <location>
        <begin position="957"/>
        <end position="995"/>
    </location>
</feature>
<feature type="transmembrane region" description="Helical" evidence="7">
    <location>
        <begin position="511"/>
        <end position="533"/>
    </location>
</feature>
<gene>
    <name evidence="9" type="ORF">DYB28_002005</name>
</gene>
<feature type="transmembrane region" description="Helical" evidence="7">
    <location>
        <begin position="435"/>
        <end position="453"/>
    </location>
</feature>
<feature type="transmembrane region" description="Helical" evidence="7">
    <location>
        <begin position="408"/>
        <end position="429"/>
    </location>
</feature>
<evidence type="ECO:0000256" key="7">
    <source>
        <dbReference type="SAM" id="Phobius"/>
    </source>
</evidence>
<evidence type="ECO:0000313" key="10">
    <source>
        <dbReference type="Proteomes" id="UP000275652"/>
    </source>
</evidence>
<proteinExistence type="predicted"/>
<dbReference type="Gene3D" id="1.20.1740.10">
    <property type="entry name" value="Amino acid/polyamine transporter I"/>
    <property type="match status" value="2"/>
</dbReference>
<dbReference type="Proteomes" id="UP000275652">
    <property type="component" value="Unassembled WGS sequence"/>
</dbReference>
<dbReference type="InterPro" id="IPR004841">
    <property type="entry name" value="AA-permease/SLC12A_dom"/>
</dbReference>
<feature type="transmembrane region" description="Helical" evidence="7">
    <location>
        <begin position="204"/>
        <end position="226"/>
    </location>
</feature>
<dbReference type="EMBL" id="QUTI01031924">
    <property type="protein sequence ID" value="RLO03075.1"/>
    <property type="molecule type" value="Genomic_DNA"/>
</dbReference>
<feature type="transmembrane region" description="Helical" evidence="7">
    <location>
        <begin position="698"/>
        <end position="716"/>
    </location>
</feature>
<dbReference type="AlphaFoldDB" id="A0A9X8DSX4"/>
<feature type="transmembrane region" description="Helical" evidence="7">
    <location>
        <begin position="35"/>
        <end position="52"/>
    </location>
</feature>
<feature type="domain" description="Amino acid permease/ SLC12A" evidence="8">
    <location>
        <begin position="489"/>
        <end position="877"/>
    </location>
</feature>
<accession>A0A9X8DSX4</accession>
<feature type="transmembrane region" description="Helical" evidence="7">
    <location>
        <begin position="855"/>
        <end position="879"/>
    </location>
</feature>
<evidence type="ECO:0000256" key="6">
    <source>
        <dbReference type="SAM" id="MobiDB-lite"/>
    </source>
</evidence>
<feature type="transmembrane region" description="Helical" evidence="7">
    <location>
        <begin position="820"/>
        <end position="843"/>
    </location>
</feature>
<dbReference type="GO" id="GO:0022857">
    <property type="term" value="F:transmembrane transporter activity"/>
    <property type="evidence" value="ECO:0007669"/>
    <property type="project" value="InterPro"/>
</dbReference>
<feature type="compositionally biased region" description="Polar residues" evidence="6">
    <location>
        <begin position="957"/>
        <end position="969"/>
    </location>
</feature>
<comment type="caution">
    <text evidence="9">The sequence shown here is derived from an EMBL/GenBank/DDBJ whole genome shotgun (WGS) entry which is preliminary data.</text>
</comment>
<keyword evidence="3 7" id="KW-0812">Transmembrane</keyword>
<evidence type="ECO:0000313" key="9">
    <source>
        <dbReference type="EMBL" id="RLO03075.1"/>
    </source>
</evidence>
<feature type="transmembrane region" description="Helical" evidence="7">
    <location>
        <begin position="64"/>
        <end position="83"/>
    </location>
</feature>
<dbReference type="PANTHER" id="PTHR42770">
    <property type="entry name" value="AMINO ACID TRANSPORTER-RELATED"/>
    <property type="match status" value="1"/>
</dbReference>
<dbReference type="PANTHER" id="PTHR42770:SF12">
    <property type="entry name" value="AMINO ACID TRANSPORTER"/>
    <property type="match status" value="1"/>
</dbReference>
<evidence type="ECO:0000259" key="8">
    <source>
        <dbReference type="Pfam" id="PF00324"/>
    </source>
</evidence>
<feature type="transmembrane region" description="Helical" evidence="7">
    <location>
        <begin position="750"/>
        <end position="771"/>
    </location>
</feature>
<feature type="transmembrane region" description="Helical" evidence="7">
    <location>
        <begin position="145"/>
        <end position="168"/>
    </location>
</feature>
<protein>
    <recommendedName>
        <fullName evidence="8">Amino acid permease/ SLC12A domain-containing protein</fullName>
    </recommendedName>
</protein>
<keyword evidence="4 7" id="KW-1133">Transmembrane helix</keyword>
<sequence>MRRSIDGFLSRASRKQSRRRRSSIQELIQHTHDSLDVWAVGITIVIGGQYFSWNGGLAAGTVSYGAAVVLMGLAYLSLALSMAEMTSMLPFAGGAYGLARCTLGFYVGFLVGICEAMEYISYVSCSMLQLGHMVSIYHPLSQHGLYVMWVLAYIVAASLVTIGGKVFWHWSKCVAVASIVCIVVFCGLSLQYADVSHFAGGDFLVMGGFASFIEVFPLASWLYSGVESLNMLSNDVINPKGIIPKGQVACVLTLLITSWAVFLVTVSLPPGMPFVAHELAPLSHGYALALNITLASATVMSIPATFATTQGLMMAFTNVISALATSKLLPPKLGARSATFNTPVYATLLGSTLSLGLCIADNVVGGMDAIMFNVSMLFMFAAYTSQCLGYIFLKLRHNDRPRAFRSPVGIPGAVFAICVWIVSIVSITGFQHDNYISVVIAFGLMAVCFHCHLTSPKIPMSVAPHLLKRQASSFKDRIQHAHNSRDLWAIGTTIVIGGQFISWNSGLTVGAAEYGVAVVIMGVAYTCLACCMAEMSSMLPFAGGVYGLSRCTMGFSIGFVLGCCEVLEYAMYVATMNVTLSKLVVVRWPSVQPFQPWTWVVANGFSLSLLTVGDKVFWKFNLVLAMMLVVQVLVYCLGSAPFADMKAYATAAAPSTTTAFAWFKQFPVSSWFYVGIEAINTLCNEVDDPKNSIPRGQVACLATMVVTGVSIFLTAISCPPGLADLKTSLAVFNGGYTHFFGLSLTDATMLSIPACFACIPGFLLCMANIMSSMAESKLIPYALHRRSATFGTPVRAVVVSILLSLGLSFVVHHIPNADTTMYNLSLSFGTLAYVSQCIGYIFLHRRYKTMKRTFHSPFGVPGAVVAITIFAASFVSLVSLQLDSARANVCFVTTLAVLTLYYHVYAKRRQTISEDERKILFFVHVANHNEAKRQHGRPPRGVLKVFYMITSKVMSLTHKTTQQESTTIQEHPRGKQATPHASPLETDLPPDVRHD</sequence>
<evidence type="ECO:0000256" key="2">
    <source>
        <dbReference type="ARBA" id="ARBA00022475"/>
    </source>
</evidence>
<name>A0A9X8DSX4_APHAT</name>
<keyword evidence="5 7" id="KW-0472">Membrane</keyword>
<keyword evidence="2" id="KW-1003">Cell membrane</keyword>
<feature type="transmembrane region" description="Helical" evidence="7">
    <location>
        <begin position="174"/>
        <end position="192"/>
    </location>
</feature>
<dbReference type="Pfam" id="PF00324">
    <property type="entry name" value="AA_permease"/>
    <property type="match status" value="1"/>
</dbReference>
<feature type="transmembrane region" description="Helical" evidence="7">
    <location>
        <begin position="246"/>
        <end position="266"/>
    </location>
</feature>
<dbReference type="GO" id="GO:0005886">
    <property type="term" value="C:plasma membrane"/>
    <property type="evidence" value="ECO:0007669"/>
    <property type="project" value="UniProtKB-SubCell"/>
</dbReference>
<feature type="transmembrane region" description="Helical" evidence="7">
    <location>
        <begin position="95"/>
        <end position="113"/>
    </location>
</feature>
<evidence type="ECO:0000256" key="3">
    <source>
        <dbReference type="ARBA" id="ARBA00022692"/>
    </source>
</evidence>
<dbReference type="InterPro" id="IPR050367">
    <property type="entry name" value="APC_superfamily"/>
</dbReference>
<feature type="transmembrane region" description="Helical" evidence="7">
    <location>
        <begin position="792"/>
        <end position="814"/>
    </location>
</feature>
<evidence type="ECO:0000256" key="4">
    <source>
        <dbReference type="ARBA" id="ARBA00022989"/>
    </source>
</evidence>
<feature type="transmembrane region" description="Helical" evidence="7">
    <location>
        <begin position="554"/>
        <end position="574"/>
    </location>
</feature>
<feature type="transmembrane region" description="Helical" evidence="7">
    <location>
        <begin position="286"/>
        <end position="306"/>
    </location>
</feature>